<protein>
    <submittedName>
        <fullName evidence="2">Fungal lipase-like domain-containing protein</fullName>
    </submittedName>
</protein>
<dbReference type="WBParaSite" id="PS1159_v2.g14143.t1">
    <property type="protein sequence ID" value="PS1159_v2.g14143.t1"/>
    <property type="gene ID" value="PS1159_v2.g14143"/>
</dbReference>
<proteinExistence type="predicted"/>
<accession>A0AC35F889</accession>
<sequence>MFVFVNVILLSSIILNVHGFYNDSLARSVLWPLCVNAYNHQVKNCMNGIFGLNNNVDFGSQITVTCDTHHKSDTCSGYILAAPSLRSIILVFRGSAPENQVKQELHYTIHHPAKKYSLGGHVNGYFYHGFKALWKAGLQQSFLKLHSRYPTFDIIITGHSLGGAMSALAGPKIAQIIAPKKNNINHRRISIYTFGEPRVGDHQFNHVLEAAVPEIYRIIHKHDIVAQIPPPGMTPFTKSQYFHHQTEIWYNNGMTDGESFMICSKKNECDETFLKTHANINDHLTYFNLKIQLNNLQQCVVAPSTSTPSSIIRRN</sequence>
<name>A0AC35F889_9BILA</name>
<reference evidence="2" key="1">
    <citation type="submission" date="2022-11" db="UniProtKB">
        <authorList>
            <consortium name="WormBaseParasite"/>
        </authorList>
    </citation>
    <scope>IDENTIFICATION</scope>
</reference>
<evidence type="ECO:0000313" key="2">
    <source>
        <dbReference type="WBParaSite" id="PS1159_v2.g14143.t1"/>
    </source>
</evidence>
<dbReference type="Proteomes" id="UP000887580">
    <property type="component" value="Unplaced"/>
</dbReference>
<organism evidence="1 2">
    <name type="scientific">Panagrolaimus sp. PS1159</name>
    <dbReference type="NCBI Taxonomy" id="55785"/>
    <lineage>
        <taxon>Eukaryota</taxon>
        <taxon>Metazoa</taxon>
        <taxon>Ecdysozoa</taxon>
        <taxon>Nematoda</taxon>
        <taxon>Chromadorea</taxon>
        <taxon>Rhabditida</taxon>
        <taxon>Tylenchina</taxon>
        <taxon>Panagrolaimomorpha</taxon>
        <taxon>Panagrolaimoidea</taxon>
        <taxon>Panagrolaimidae</taxon>
        <taxon>Panagrolaimus</taxon>
    </lineage>
</organism>
<evidence type="ECO:0000313" key="1">
    <source>
        <dbReference type="Proteomes" id="UP000887580"/>
    </source>
</evidence>